<feature type="non-terminal residue" evidence="1">
    <location>
        <position position="1"/>
    </location>
</feature>
<dbReference type="GO" id="GO:0046974">
    <property type="term" value="F:histone H3K9 methyltransferase activity"/>
    <property type="evidence" value="ECO:0007669"/>
    <property type="project" value="TreeGrafter"/>
</dbReference>
<accession>A0A6H5G9G9</accession>
<dbReference type="Gene3D" id="2.170.270.10">
    <property type="entry name" value="SET domain"/>
    <property type="match status" value="1"/>
</dbReference>
<keyword evidence="2" id="KW-1185">Reference proteome</keyword>
<dbReference type="AlphaFoldDB" id="A0A6H5G9G9"/>
<dbReference type="PANTHER" id="PTHR46307:SF4">
    <property type="entry name" value="G9A, ISOFORM B"/>
    <property type="match status" value="1"/>
</dbReference>
<dbReference type="GO" id="GO:0000122">
    <property type="term" value="P:negative regulation of transcription by RNA polymerase II"/>
    <property type="evidence" value="ECO:0007669"/>
    <property type="project" value="TreeGrafter"/>
</dbReference>
<dbReference type="GO" id="GO:0005634">
    <property type="term" value="C:nucleus"/>
    <property type="evidence" value="ECO:0007669"/>
    <property type="project" value="TreeGrafter"/>
</dbReference>
<name>A0A6H5G9G9_9HEMI</name>
<dbReference type="InterPro" id="IPR043550">
    <property type="entry name" value="EHMT1/EHMT2"/>
</dbReference>
<dbReference type="GO" id="GO:0002039">
    <property type="term" value="F:p53 binding"/>
    <property type="evidence" value="ECO:0007669"/>
    <property type="project" value="InterPro"/>
</dbReference>
<dbReference type="SUPFAM" id="SSF82199">
    <property type="entry name" value="SET domain"/>
    <property type="match status" value="1"/>
</dbReference>
<dbReference type="InterPro" id="IPR046341">
    <property type="entry name" value="SET_dom_sf"/>
</dbReference>
<sequence>PPMMFECNPACGCNILTCKNRVVQRGLKTRLQLCKTKEKSWGVITLKEIPRGTYVCEVTKWQKAAIPTHRHNTQLFSFSKKTTRSGENARPSSPGRILFRKIEYRW</sequence>
<dbReference type="EMBL" id="CADCXU010008021">
    <property type="protein sequence ID" value="CAA9999006.1"/>
    <property type="molecule type" value="Genomic_DNA"/>
</dbReference>
<dbReference type="GO" id="GO:0000785">
    <property type="term" value="C:chromatin"/>
    <property type="evidence" value="ECO:0007669"/>
    <property type="project" value="TreeGrafter"/>
</dbReference>
<gene>
    <name evidence="1" type="ORF">NTEN_LOCUS5289</name>
</gene>
<protein>
    <submittedName>
        <fullName evidence="1">Uncharacterized protein</fullName>
    </submittedName>
</protein>
<evidence type="ECO:0000313" key="1">
    <source>
        <dbReference type="EMBL" id="CAA9999006.1"/>
    </source>
</evidence>
<reference evidence="1 2" key="1">
    <citation type="submission" date="2020-02" db="EMBL/GenBank/DDBJ databases">
        <authorList>
            <person name="Ferguson B K."/>
        </authorList>
    </citation>
    <scope>NUCLEOTIDE SEQUENCE [LARGE SCALE GENOMIC DNA]</scope>
</reference>
<dbReference type="PANTHER" id="PTHR46307">
    <property type="entry name" value="G9A, ISOFORM B"/>
    <property type="match status" value="1"/>
</dbReference>
<evidence type="ECO:0000313" key="2">
    <source>
        <dbReference type="Proteomes" id="UP000479000"/>
    </source>
</evidence>
<dbReference type="Proteomes" id="UP000479000">
    <property type="component" value="Unassembled WGS sequence"/>
</dbReference>
<dbReference type="OrthoDB" id="616263at2759"/>
<proteinExistence type="predicted"/>
<organism evidence="1 2">
    <name type="scientific">Nesidiocoris tenuis</name>
    <dbReference type="NCBI Taxonomy" id="355587"/>
    <lineage>
        <taxon>Eukaryota</taxon>
        <taxon>Metazoa</taxon>
        <taxon>Ecdysozoa</taxon>
        <taxon>Arthropoda</taxon>
        <taxon>Hexapoda</taxon>
        <taxon>Insecta</taxon>
        <taxon>Pterygota</taxon>
        <taxon>Neoptera</taxon>
        <taxon>Paraneoptera</taxon>
        <taxon>Hemiptera</taxon>
        <taxon>Heteroptera</taxon>
        <taxon>Panheteroptera</taxon>
        <taxon>Cimicomorpha</taxon>
        <taxon>Miridae</taxon>
        <taxon>Dicyphina</taxon>
        <taxon>Nesidiocoris</taxon>
    </lineage>
</organism>